<dbReference type="PANTHER" id="PTHR43649:SF12">
    <property type="entry name" value="DIACETYLCHITOBIOSE BINDING PROTEIN DASA"/>
    <property type="match status" value="1"/>
</dbReference>
<dbReference type="Pfam" id="PF01547">
    <property type="entry name" value="SBP_bac_1"/>
    <property type="match status" value="1"/>
</dbReference>
<dbReference type="AlphaFoldDB" id="A0A371NU17"/>
<evidence type="ECO:0000313" key="3">
    <source>
        <dbReference type="Proteomes" id="UP000262172"/>
    </source>
</evidence>
<dbReference type="Proteomes" id="UP000262172">
    <property type="component" value="Unassembled WGS sequence"/>
</dbReference>
<evidence type="ECO:0000313" key="2">
    <source>
        <dbReference type="EMBL" id="REJ05848.1"/>
    </source>
</evidence>
<organism evidence="2 3">
    <name type="scientific">Microbacterium bovistercoris</name>
    <dbReference type="NCBI Taxonomy" id="2293570"/>
    <lineage>
        <taxon>Bacteria</taxon>
        <taxon>Bacillati</taxon>
        <taxon>Actinomycetota</taxon>
        <taxon>Actinomycetes</taxon>
        <taxon>Micrococcales</taxon>
        <taxon>Microbacteriaceae</taxon>
        <taxon>Microbacterium</taxon>
    </lineage>
</organism>
<accession>A0A371NU17</accession>
<dbReference type="Gene3D" id="3.40.190.10">
    <property type="entry name" value="Periplasmic binding protein-like II"/>
    <property type="match status" value="1"/>
</dbReference>
<dbReference type="PANTHER" id="PTHR43649">
    <property type="entry name" value="ARABINOSE-BINDING PROTEIN-RELATED"/>
    <property type="match status" value="1"/>
</dbReference>
<dbReference type="InterPro" id="IPR006059">
    <property type="entry name" value="SBP"/>
</dbReference>
<proteinExistence type="predicted"/>
<dbReference type="InterPro" id="IPR050490">
    <property type="entry name" value="Bact_solute-bd_prot1"/>
</dbReference>
<protein>
    <submittedName>
        <fullName evidence="2">Extracellular solute-binding protein</fullName>
    </submittedName>
</protein>
<gene>
    <name evidence="2" type="ORF">DY023_07800</name>
</gene>
<feature type="chain" id="PRO_5039442437" evidence="1">
    <location>
        <begin position="30"/>
        <end position="448"/>
    </location>
</feature>
<feature type="signal peptide" evidence="1">
    <location>
        <begin position="1"/>
        <end position="29"/>
    </location>
</feature>
<evidence type="ECO:0000256" key="1">
    <source>
        <dbReference type="SAM" id="SignalP"/>
    </source>
</evidence>
<sequence length="448" mass="47773">MKFPSRLGRTTALIAAAAAALALTSCSPASDGEAAGSEKIEGKITVWSWTAPAKGLRAAIPGFKKLHPGVEVEVLDVGNPAIWSKITTGMAAGGAGLADVLNIGIDYMGNYVEEFPGKLVDFRDYDGEELEGDFPAGAWKSGSGAKGQVYGLPYEVNATGFFYRTDLFEQAGVDIDQVKTWDELFDAAKIVQDETGAPLFRMDMSATKGPSGGLWQLLTNLQGSFYFNEKGEITMNNAEGLRSLELIKKAKDMGLIEQDSKGGWEGMVAQMKGEKPVSAFSSGGWMAGEMAIDAPEMAGKWGVRKPPSVEPGGLTAAIDGGTYLSVPTTSKNKATAVAFAKYAMATTEGAQEVYKAGGMFPGYKPFITSKEFSQPVEFYGGQRVNDIFIAQLAEKTPVVNYTSDYARALKAYSDAQTKVLTQDADPQKVLDEAAELVAQQTGRKIADD</sequence>
<dbReference type="OrthoDB" id="2515046at2"/>
<keyword evidence="1" id="KW-0732">Signal</keyword>
<name>A0A371NU17_9MICO</name>
<reference evidence="2 3" key="1">
    <citation type="submission" date="2018-08" db="EMBL/GenBank/DDBJ databases">
        <title>Isolation, diversity and antifungal activity of Actinobacteria from cow dung.</title>
        <authorList>
            <person name="Ling L."/>
        </authorList>
    </citation>
    <scope>NUCLEOTIDE SEQUENCE [LARGE SCALE GENOMIC DNA]</scope>
    <source>
        <strain evidence="2 3">NEAU-LLE</strain>
    </source>
</reference>
<dbReference type="SUPFAM" id="SSF53850">
    <property type="entry name" value="Periplasmic binding protein-like II"/>
    <property type="match status" value="1"/>
</dbReference>
<dbReference type="RefSeq" id="WP_116241780.1">
    <property type="nucleotide sequence ID" value="NZ_QUAB01000039.1"/>
</dbReference>
<comment type="caution">
    <text evidence="2">The sequence shown here is derived from an EMBL/GenBank/DDBJ whole genome shotgun (WGS) entry which is preliminary data.</text>
</comment>
<keyword evidence="3" id="KW-1185">Reference proteome</keyword>
<dbReference type="PROSITE" id="PS51257">
    <property type="entry name" value="PROKAR_LIPOPROTEIN"/>
    <property type="match status" value="1"/>
</dbReference>
<dbReference type="EMBL" id="QUAB01000039">
    <property type="protein sequence ID" value="REJ05848.1"/>
    <property type="molecule type" value="Genomic_DNA"/>
</dbReference>